<dbReference type="AlphaFoldDB" id="A0A561UBB0"/>
<evidence type="ECO:0000256" key="1">
    <source>
        <dbReference type="ARBA" id="ARBA00006817"/>
    </source>
</evidence>
<protein>
    <submittedName>
        <fullName evidence="3">Uncharacterized protein YndB with AHSA1/START domain</fullName>
    </submittedName>
</protein>
<dbReference type="Proteomes" id="UP000317940">
    <property type="component" value="Unassembled WGS sequence"/>
</dbReference>
<evidence type="ECO:0000313" key="4">
    <source>
        <dbReference type="Proteomes" id="UP000317940"/>
    </source>
</evidence>
<proteinExistence type="inferred from homology"/>
<accession>A0A561UBB0</accession>
<comment type="caution">
    <text evidence="3">The sequence shown here is derived from an EMBL/GenBank/DDBJ whole genome shotgun (WGS) entry which is preliminary data.</text>
</comment>
<dbReference type="Gene3D" id="3.30.530.20">
    <property type="match status" value="1"/>
</dbReference>
<dbReference type="InterPro" id="IPR013538">
    <property type="entry name" value="ASHA1/2-like_C"/>
</dbReference>
<dbReference type="EMBL" id="VIWT01000001">
    <property type="protein sequence ID" value="TWF96651.1"/>
    <property type="molecule type" value="Genomic_DNA"/>
</dbReference>
<dbReference type="InterPro" id="IPR023393">
    <property type="entry name" value="START-like_dom_sf"/>
</dbReference>
<sequence>MSVTDWIGQTSREVRIRELRSGAPGCAAVVRRTYQAGADELWSAVTSPERIAQWFLPLSGDLRAGGTFQLEGNAGGEILACDPPHRLRLTWTFGGAPENEVTLTLTPAGHGRTTLELEHAGPGEGDGVPPLVLAVGVGWDPALVGLGQYLSGDHPDRTWWFEPAQAREFTLLSVTAWAAALDLAKVAAPEVVAATAEQTLMFYAPE</sequence>
<dbReference type="SUPFAM" id="SSF55961">
    <property type="entry name" value="Bet v1-like"/>
    <property type="match status" value="1"/>
</dbReference>
<gene>
    <name evidence="3" type="ORF">FHX73_11423</name>
</gene>
<dbReference type="Pfam" id="PF08327">
    <property type="entry name" value="AHSA1"/>
    <property type="match status" value="1"/>
</dbReference>
<feature type="domain" description="Activator of Hsp90 ATPase homologue 1/2-like C-terminal" evidence="2">
    <location>
        <begin position="37"/>
        <end position="150"/>
    </location>
</feature>
<reference evidence="3 4" key="1">
    <citation type="submission" date="2019-06" db="EMBL/GenBank/DDBJ databases">
        <title>Sequencing the genomes of 1000 actinobacteria strains.</title>
        <authorList>
            <person name="Klenk H.-P."/>
        </authorList>
    </citation>
    <scope>NUCLEOTIDE SEQUENCE [LARGE SCALE GENOMIC DNA]</scope>
    <source>
        <strain evidence="3 4">DSM 44826</strain>
    </source>
</reference>
<keyword evidence="4" id="KW-1185">Reference proteome</keyword>
<evidence type="ECO:0000313" key="3">
    <source>
        <dbReference type="EMBL" id="TWF96651.1"/>
    </source>
</evidence>
<comment type="similarity">
    <text evidence="1">Belongs to the AHA1 family.</text>
</comment>
<dbReference type="CDD" id="cd08899">
    <property type="entry name" value="SRPBCC_CalC_Aha1-like_6"/>
    <property type="match status" value="1"/>
</dbReference>
<evidence type="ECO:0000259" key="2">
    <source>
        <dbReference type="Pfam" id="PF08327"/>
    </source>
</evidence>
<organism evidence="3 4">
    <name type="scientific">Kitasatospora viridis</name>
    <dbReference type="NCBI Taxonomy" id="281105"/>
    <lineage>
        <taxon>Bacteria</taxon>
        <taxon>Bacillati</taxon>
        <taxon>Actinomycetota</taxon>
        <taxon>Actinomycetes</taxon>
        <taxon>Kitasatosporales</taxon>
        <taxon>Streptomycetaceae</taxon>
        <taxon>Kitasatospora</taxon>
    </lineage>
</organism>
<dbReference type="RefSeq" id="WP_170304807.1">
    <property type="nucleotide sequence ID" value="NZ_BAAAMZ010000004.1"/>
</dbReference>
<name>A0A561UBB0_9ACTN</name>